<dbReference type="EMBL" id="LXQA010666728">
    <property type="protein sequence ID" value="MCI64963.1"/>
    <property type="molecule type" value="Genomic_DNA"/>
</dbReference>
<evidence type="ECO:0000313" key="1">
    <source>
        <dbReference type="EMBL" id="MCI64963.1"/>
    </source>
</evidence>
<keyword evidence="2" id="KW-1185">Reference proteome</keyword>
<organism evidence="1 2">
    <name type="scientific">Trifolium medium</name>
    <dbReference type="NCBI Taxonomy" id="97028"/>
    <lineage>
        <taxon>Eukaryota</taxon>
        <taxon>Viridiplantae</taxon>
        <taxon>Streptophyta</taxon>
        <taxon>Embryophyta</taxon>
        <taxon>Tracheophyta</taxon>
        <taxon>Spermatophyta</taxon>
        <taxon>Magnoliopsida</taxon>
        <taxon>eudicotyledons</taxon>
        <taxon>Gunneridae</taxon>
        <taxon>Pentapetalae</taxon>
        <taxon>rosids</taxon>
        <taxon>fabids</taxon>
        <taxon>Fabales</taxon>
        <taxon>Fabaceae</taxon>
        <taxon>Papilionoideae</taxon>
        <taxon>50 kb inversion clade</taxon>
        <taxon>NPAAA clade</taxon>
        <taxon>Hologalegina</taxon>
        <taxon>IRL clade</taxon>
        <taxon>Trifolieae</taxon>
        <taxon>Trifolium</taxon>
    </lineage>
</organism>
<sequence>MDDFLNALHEVIPAFGASTDDLERC</sequence>
<dbReference type="AlphaFoldDB" id="A0A392TUX3"/>
<feature type="non-terminal residue" evidence="1">
    <location>
        <position position="25"/>
    </location>
</feature>
<evidence type="ECO:0000313" key="2">
    <source>
        <dbReference type="Proteomes" id="UP000265520"/>
    </source>
</evidence>
<proteinExistence type="predicted"/>
<accession>A0A392TUX3</accession>
<name>A0A392TUX3_9FABA</name>
<dbReference type="Proteomes" id="UP000265520">
    <property type="component" value="Unassembled WGS sequence"/>
</dbReference>
<protein>
    <submittedName>
        <fullName evidence="1">Vesicle-fusing ATPase</fullName>
    </submittedName>
</protein>
<reference evidence="1 2" key="1">
    <citation type="journal article" date="2018" name="Front. Plant Sci.">
        <title>Red Clover (Trifolium pratense) and Zigzag Clover (T. medium) - A Picture of Genomic Similarities and Differences.</title>
        <authorList>
            <person name="Dluhosova J."/>
            <person name="Istvanek J."/>
            <person name="Nedelnik J."/>
            <person name="Repkova J."/>
        </authorList>
    </citation>
    <scope>NUCLEOTIDE SEQUENCE [LARGE SCALE GENOMIC DNA]</scope>
    <source>
        <strain evidence="2">cv. 10/8</strain>
        <tissue evidence="1">Leaf</tissue>
    </source>
</reference>
<comment type="caution">
    <text evidence="1">The sequence shown here is derived from an EMBL/GenBank/DDBJ whole genome shotgun (WGS) entry which is preliminary data.</text>
</comment>